<feature type="domain" description="Arrestin C-terminal-like" evidence="2">
    <location>
        <begin position="576"/>
        <end position="794"/>
    </location>
</feature>
<dbReference type="SMART" id="SM01017">
    <property type="entry name" value="Arrestin_C"/>
    <property type="match status" value="1"/>
</dbReference>
<evidence type="ECO:0000313" key="3">
    <source>
        <dbReference type="EMBL" id="KJZ72100.1"/>
    </source>
</evidence>
<proteinExistence type="predicted"/>
<sequence>MTASPRHGRSRNGNWIISNGGNVFYRADTLIRDPLAAQQSPPSLPAPLIGPRRTRPHAIHIVTYPPGYVPRELRPKPASRSKKAADSLRSRSKKTPKSGRPEDRTGSRRSQLQQSPVLSKLLASFSSRASATPSSSLPAEPRLRQDLTGPAGPTPTGIQIPRSATAYDDAANTDPANNSQYPPARTPSPRIETPSRMQLRPLRHNQQKRYSLPLPQALTALSALRQRDDSANSAGTSVGPIRPSHTTSRSLTINHFASNSSPASPSAVANVFDPMAAPAMAAAYQIGGLGGHANRNSIMSVRSAKTAVSSLVAEVPKPVASGSGVSCSILLAEPNVFLSGFDHDHDGHREGRGGGTALLRGKLHLCVSKNVKIKAVQLKLLGRARTEWPEGIPPLKQEVVEEESLRTQVLTFFNAMNEGWETEYGNQCVYQLRTGSANSSSTNLATLPRVASLKPTPGAHRGALTAKELKRLSLQSVQSRSFGKGDSGIATPTQAKGFKVFYPGTYDYSFELPIDHHQLETTKLQYGSVRWELHATVDRAGAFKPNLHGMKEVSIVRLPDQMSLETTEPISISRQWEDQLHYDIVISGKSFPIGSKIPIAFKLTPLAKVQVHKLKVYVTESIEYWTNDKRVTRKEPGRKILLLEKSAGKPLDSTWASSDITTIRGGEPSASERRSAREVAQQRRAAEAARTRTSVDPLPEPSANILGDLELGLESIWGSTEIEANVQIPTCEMMAKNKDLRLHPDCSWKNVNVYHWIKIVMRISRADPDDPTGTKRRHFEISIDSPFTVLNCRATQANTNLPAYSGPVCQPAPYQAACGCPDAAPVVTGVSPSSSTGTLLVAEAGNDMMPMPPQAAHLHSPSTATPIEMSSPLYTSSAEGSAYHGEPRPIHLLRAPSFDPPAFHADVAPPPAIVIENPDSVVIAPSAATPPPQYDTIIGTPSVDGLADYFSRLADYGYHDGDDSGSDSDELPSRILDRSGRVNVSHPRTPGGRMPSRSMEIARPALTVNLEGLDNRSRDTTIPGLAI</sequence>
<dbReference type="AlphaFoldDB" id="A0A0F7ZMJ0"/>
<organism evidence="3 4">
    <name type="scientific">Hirsutella minnesotensis 3608</name>
    <dbReference type="NCBI Taxonomy" id="1043627"/>
    <lineage>
        <taxon>Eukaryota</taxon>
        <taxon>Fungi</taxon>
        <taxon>Dikarya</taxon>
        <taxon>Ascomycota</taxon>
        <taxon>Pezizomycotina</taxon>
        <taxon>Sordariomycetes</taxon>
        <taxon>Hypocreomycetidae</taxon>
        <taxon>Hypocreales</taxon>
        <taxon>Ophiocordycipitaceae</taxon>
        <taxon>Hirsutella</taxon>
    </lineage>
</organism>
<feature type="region of interest" description="Disordered" evidence="1">
    <location>
        <begin position="226"/>
        <end position="247"/>
    </location>
</feature>
<accession>A0A0F7ZMJ0</accession>
<protein>
    <recommendedName>
        <fullName evidence="2">Arrestin C-terminal-like domain-containing protein</fullName>
    </recommendedName>
</protein>
<dbReference type="InterPro" id="IPR011022">
    <property type="entry name" value="Arrestin_C-like"/>
</dbReference>
<dbReference type="InterPro" id="IPR014752">
    <property type="entry name" value="Arrestin-like_C"/>
</dbReference>
<reference evidence="3 4" key="1">
    <citation type="journal article" date="2014" name="Genome Biol. Evol.">
        <title>Comparative genomics and transcriptomics analyses reveal divergent lifestyle features of nematode endoparasitic fungus Hirsutella minnesotensis.</title>
        <authorList>
            <person name="Lai Y."/>
            <person name="Liu K."/>
            <person name="Zhang X."/>
            <person name="Zhang X."/>
            <person name="Li K."/>
            <person name="Wang N."/>
            <person name="Shu C."/>
            <person name="Wu Y."/>
            <person name="Wang C."/>
            <person name="Bushley K.E."/>
            <person name="Xiang M."/>
            <person name="Liu X."/>
        </authorList>
    </citation>
    <scope>NUCLEOTIDE SEQUENCE [LARGE SCALE GENOMIC DNA]</scope>
    <source>
        <strain evidence="3 4">3608</strain>
    </source>
</reference>
<dbReference type="GO" id="GO:0031625">
    <property type="term" value="F:ubiquitin protein ligase binding"/>
    <property type="evidence" value="ECO:0007669"/>
    <property type="project" value="TreeGrafter"/>
</dbReference>
<gene>
    <name evidence="3" type="ORF">HIM_08555</name>
</gene>
<evidence type="ECO:0000256" key="1">
    <source>
        <dbReference type="SAM" id="MobiDB-lite"/>
    </source>
</evidence>
<feature type="region of interest" description="Disordered" evidence="1">
    <location>
        <begin position="659"/>
        <end position="701"/>
    </location>
</feature>
<keyword evidence="4" id="KW-1185">Reference proteome</keyword>
<feature type="compositionally biased region" description="Basic and acidic residues" evidence="1">
    <location>
        <begin position="670"/>
        <end position="690"/>
    </location>
</feature>
<dbReference type="Gene3D" id="2.60.40.640">
    <property type="match status" value="1"/>
</dbReference>
<evidence type="ECO:0000313" key="4">
    <source>
        <dbReference type="Proteomes" id="UP000054481"/>
    </source>
</evidence>
<dbReference type="InterPro" id="IPR050357">
    <property type="entry name" value="Arrestin_domain-protein"/>
</dbReference>
<dbReference type="GO" id="GO:0070086">
    <property type="term" value="P:ubiquitin-dependent endocytosis"/>
    <property type="evidence" value="ECO:0007669"/>
    <property type="project" value="TreeGrafter"/>
</dbReference>
<name>A0A0F7ZMJ0_9HYPO</name>
<dbReference type="EMBL" id="KQ030553">
    <property type="protein sequence ID" value="KJZ72100.1"/>
    <property type="molecule type" value="Genomic_DNA"/>
</dbReference>
<dbReference type="PANTHER" id="PTHR11188:SF174">
    <property type="entry name" value="ARRESTIN-RELATED TRAFFICKING ADAPTER 10-RELATED"/>
    <property type="match status" value="1"/>
</dbReference>
<feature type="compositionally biased region" description="Polar residues" evidence="1">
    <location>
        <begin position="108"/>
        <end position="117"/>
    </location>
</feature>
<dbReference type="GO" id="GO:0005829">
    <property type="term" value="C:cytosol"/>
    <property type="evidence" value="ECO:0007669"/>
    <property type="project" value="TreeGrafter"/>
</dbReference>
<evidence type="ECO:0000259" key="2">
    <source>
        <dbReference type="SMART" id="SM01017"/>
    </source>
</evidence>
<feature type="region of interest" description="Disordered" evidence="1">
    <location>
        <begin position="67"/>
        <end position="196"/>
    </location>
</feature>
<feature type="compositionally biased region" description="Low complexity" evidence="1">
    <location>
        <begin position="123"/>
        <end position="140"/>
    </location>
</feature>
<dbReference type="GO" id="GO:0030674">
    <property type="term" value="F:protein-macromolecule adaptor activity"/>
    <property type="evidence" value="ECO:0007669"/>
    <property type="project" value="TreeGrafter"/>
</dbReference>
<dbReference type="OrthoDB" id="2238745at2759"/>
<dbReference type="Pfam" id="PF02752">
    <property type="entry name" value="Arrestin_C"/>
    <property type="match status" value="1"/>
</dbReference>
<feature type="region of interest" description="Disordered" evidence="1">
    <location>
        <begin position="960"/>
        <end position="997"/>
    </location>
</feature>
<dbReference type="PANTHER" id="PTHR11188">
    <property type="entry name" value="ARRESTIN DOMAIN CONTAINING PROTEIN"/>
    <property type="match status" value="1"/>
</dbReference>
<dbReference type="Proteomes" id="UP000054481">
    <property type="component" value="Unassembled WGS sequence"/>
</dbReference>
<feature type="compositionally biased region" description="Basic and acidic residues" evidence="1">
    <location>
        <begin position="971"/>
        <end position="980"/>
    </location>
</feature>